<evidence type="ECO:0000313" key="2">
    <source>
        <dbReference type="Proteomes" id="UP000284842"/>
    </source>
</evidence>
<sequence>MSFNSLEALPLHSMDCIEVRIFNGLPRKDKKEERGQMRGEKGLIPPYGLFVGQVGLTLALKFAIGRQLTLPPTTDYSNQIRYLDEPKWYLKDEICKKSNELETVLRKGERDPTILSAYNERQRLITDKLQQSMEYASLCDTWTVLVMQELETTFEPIVDQILRRWKRSLIRKGHDDSHVLTLGDKDEVYTAAVRQLHGVRVTTSGKKSTSMMAMQCKNTLPENSCIAHSALRCRMAKPKALLTNYVVMG</sequence>
<dbReference type="InParanoid" id="A0A409YP97"/>
<keyword evidence="2" id="KW-1185">Reference proteome</keyword>
<organism evidence="1 2">
    <name type="scientific">Panaeolus cyanescens</name>
    <dbReference type="NCBI Taxonomy" id="181874"/>
    <lineage>
        <taxon>Eukaryota</taxon>
        <taxon>Fungi</taxon>
        <taxon>Dikarya</taxon>
        <taxon>Basidiomycota</taxon>
        <taxon>Agaricomycotina</taxon>
        <taxon>Agaricomycetes</taxon>
        <taxon>Agaricomycetidae</taxon>
        <taxon>Agaricales</taxon>
        <taxon>Agaricineae</taxon>
        <taxon>Galeropsidaceae</taxon>
        <taxon>Panaeolus</taxon>
    </lineage>
</organism>
<comment type="caution">
    <text evidence="1">The sequence shown here is derived from an EMBL/GenBank/DDBJ whole genome shotgun (WGS) entry which is preliminary data.</text>
</comment>
<dbReference type="Proteomes" id="UP000284842">
    <property type="component" value="Unassembled WGS sequence"/>
</dbReference>
<gene>
    <name evidence="1" type="ORF">CVT24_007110</name>
</gene>
<accession>A0A409YP97</accession>
<evidence type="ECO:0000313" key="1">
    <source>
        <dbReference type="EMBL" id="PPR04794.1"/>
    </source>
</evidence>
<proteinExistence type="predicted"/>
<dbReference type="AlphaFoldDB" id="A0A409YP97"/>
<name>A0A409YP97_9AGAR</name>
<protein>
    <submittedName>
        <fullName evidence="1">Uncharacterized protein</fullName>
    </submittedName>
</protein>
<dbReference type="EMBL" id="NHTK01000893">
    <property type="protein sequence ID" value="PPR04794.1"/>
    <property type="molecule type" value="Genomic_DNA"/>
</dbReference>
<reference evidence="1 2" key="1">
    <citation type="journal article" date="2018" name="Evol. Lett.">
        <title>Horizontal gene cluster transfer increased hallucinogenic mushroom diversity.</title>
        <authorList>
            <person name="Reynolds H.T."/>
            <person name="Vijayakumar V."/>
            <person name="Gluck-Thaler E."/>
            <person name="Korotkin H.B."/>
            <person name="Matheny P.B."/>
            <person name="Slot J.C."/>
        </authorList>
    </citation>
    <scope>NUCLEOTIDE SEQUENCE [LARGE SCALE GENOMIC DNA]</scope>
    <source>
        <strain evidence="1 2">2629</strain>
    </source>
</reference>